<protein>
    <submittedName>
        <fullName evidence="3">Mannose-1-phosphate guanylyltransferase</fullName>
        <ecNumber evidence="3">2.7.7.13</ecNumber>
    </submittedName>
</protein>
<sequence length="458" mass="52621">MKLILLSGGSGKRLWPLSNDARSKQFLKVLKNETNTNVSMIQRVWKQLETANLVKNAIISTSKSQKEIICNQIGSETAIIVEPERRDTFPAIALAASHLYSVQKIDLEETVCILPVDPFVNISFFEKIREMEIQLKQADAKLALIGVKPTYPSEKYGYVIPKKICKNKDSFEVDYFKEKPSELQAKKLIEQNGLWNCGVFAFQLKFIISKLKELNLPTMYDELYKVYHLLPKISFDYEVVEKEKKVIVLPFNDSWKDLGTWNTLTEEMATTQIGKGIISKDSKNVHLINELDIPVTVLGASNLIVAVSPDGILVSDKEASPRIKELVGDFNNRPMYEERRWGWYRVLDYTKFEEDKEVLTKRIGVKAGKNLSYQLHDYRHEVWTIIKGEGQFVLNDKLRIVKPGDVLQIQSGDKHAIRALTDLEFIEVQSGSQLIEEDIVRLYMTWEEIQENILFQKA</sequence>
<keyword evidence="4" id="KW-1185">Reference proteome</keyword>
<evidence type="ECO:0000313" key="4">
    <source>
        <dbReference type="Proteomes" id="UP001258181"/>
    </source>
</evidence>
<dbReference type="Proteomes" id="UP001258181">
    <property type="component" value="Unassembled WGS sequence"/>
</dbReference>
<dbReference type="InterPro" id="IPR029044">
    <property type="entry name" value="Nucleotide-diphossugar_trans"/>
</dbReference>
<accession>A0ABU1U1J6</accession>
<keyword evidence="3" id="KW-0548">Nucleotidyltransferase</keyword>
<dbReference type="GO" id="GO:0004475">
    <property type="term" value="F:mannose-1-phosphate guanylyltransferase (GTP) activity"/>
    <property type="evidence" value="ECO:0007669"/>
    <property type="project" value="UniProtKB-EC"/>
</dbReference>
<dbReference type="Gene3D" id="3.90.550.10">
    <property type="entry name" value="Spore Coat Polysaccharide Biosynthesis Protein SpsA, Chain A"/>
    <property type="match status" value="1"/>
</dbReference>
<proteinExistence type="predicted"/>
<comment type="caution">
    <text evidence="3">The sequence shown here is derived from an EMBL/GenBank/DDBJ whole genome shotgun (WGS) entry which is preliminary data.</text>
</comment>
<dbReference type="RefSeq" id="WP_310258818.1">
    <property type="nucleotide sequence ID" value="NZ_JAVDWA010000003.1"/>
</dbReference>
<evidence type="ECO:0000259" key="1">
    <source>
        <dbReference type="Pfam" id="PF00483"/>
    </source>
</evidence>
<dbReference type="PANTHER" id="PTHR46390">
    <property type="entry name" value="MANNOSE-1-PHOSPHATE GUANYLYLTRANSFERASE"/>
    <property type="match status" value="1"/>
</dbReference>
<dbReference type="Pfam" id="PF00483">
    <property type="entry name" value="NTP_transferase"/>
    <property type="match status" value="1"/>
</dbReference>
<dbReference type="Gene3D" id="2.60.120.10">
    <property type="entry name" value="Jelly Rolls"/>
    <property type="match status" value="1"/>
</dbReference>
<dbReference type="Pfam" id="PF01050">
    <property type="entry name" value="MannoseP_isomer"/>
    <property type="match status" value="1"/>
</dbReference>
<dbReference type="EC" id="2.7.7.13" evidence="3"/>
<keyword evidence="3" id="KW-0808">Transferase</keyword>
<dbReference type="SUPFAM" id="SSF53448">
    <property type="entry name" value="Nucleotide-diphospho-sugar transferases"/>
    <property type="match status" value="1"/>
</dbReference>
<dbReference type="CDD" id="cd02213">
    <property type="entry name" value="cupin_PMI_typeII_C"/>
    <property type="match status" value="1"/>
</dbReference>
<dbReference type="EMBL" id="JAVDWA010000003">
    <property type="protein sequence ID" value="MDR7073317.1"/>
    <property type="molecule type" value="Genomic_DNA"/>
</dbReference>
<dbReference type="InterPro" id="IPR011051">
    <property type="entry name" value="RmlC_Cupin_sf"/>
</dbReference>
<dbReference type="InterPro" id="IPR051161">
    <property type="entry name" value="Mannose-6P_isomerase_type2"/>
</dbReference>
<evidence type="ECO:0000313" key="3">
    <source>
        <dbReference type="EMBL" id="MDR7073317.1"/>
    </source>
</evidence>
<feature type="domain" description="Mannose-6-phosphate isomerase type II C-terminal" evidence="2">
    <location>
        <begin position="339"/>
        <end position="442"/>
    </location>
</feature>
<dbReference type="SUPFAM" id="SSF51182">
    <property type="entry name" value="RmlC-like cupins"/>
    <property type="match status" value="1"/>
</dbReference>
<gene>
    <name evidence="3" type="ORF">J2X07_002303</name>
</gene>
<dbReference type="PANTHER" id="PTHR46390:SF1">
    <property type="entry name" value="MANNOSE-1-PHOSPHATE GUANYLYLTRANSFERASE"/>
    <property type="match status" value="1"/>
</dbReference>
<dbReference type="InterPro" id="IPR014710">
    <property type="entry name" value="RmlC-like_jellyroll"/>
</dbReference>
<name>A0ABU1U1J6_9BACL</name>
<reference evidence="3 4" key="1">
    <citation type="submission" date="2023-07" db="EMBL/GenBank/DDBJ databases">
        <title>Sorghum-associated microbial communities from plants grown in Nebraska, USA.</title>
        <authorList>
            <person name="Schachtman D."/>
        </authorList>
    </citation>
    <scope>NUCLEOTIDE SEQUENCE [LARGE SCALE GENOMIC DNA]</scope>
    <source>
        <strain evidence="3 4">BE211</strain>
    </source>
</reference>
<dbReference type="InterPro" id="IPR001538">
    <property type="entry name" value="Man6P_isomerase-2_C"/>
</dbReference>
<feature type="domain" description="Nucleotidyl transferase" evidence="1">
    <location>
        <begin position="4"/>
        <end position="270"/>
    </location>
</feature>
<organism evidence="3 4">
    <name type="scientific">Fictibacillus barbaricus</name>
    <dbReference type="NCBI Taxonomy" id="182136"/>
    <lineage>
        <taxon>Bacteria</taxon>
        <taxon>Bacillati</taxon>
        <taxon>Bacillota</taxon>
        <taxon>Bacilli</taxon>
        <taxon>Bacillales</taxon>
        <taxon>Fictibacillaceae</taxon>
        <taxon>Fictibacillus</taxon>
    </lineage>
</organism>
<dbReference type="InterPro" id="IPR005835">
    <property type="entry name" value="NTP_transferase_dom"/>
</dbReference>
<evidence type="ECO:0000259" key="2">
    <source>
        <dbReference type="Pfam" id="PF01050"/>
    </source>
</evidence>